<dbReference type="SUPFAM" id="SSF117281">
    <property type="entry name" value="Kelch motif"/>
    <property type="match status" value="1"/>
</dbReference>
<dbReference type="OrthoDB" id="432528at2759"/>
<comment type="caution">
    <text evidence="5">The sequence shown here is derived from an EMBL/GenBank/DDBJ whole genome shotgun (WGS) entry which is preliminary data.</text>
</comment>
<protein>
    <recommendedName>
        <fullName evidence="4">BTB domain-containing protein</fullName>
    </recommendedName>
</protein>
<evidence type="ECO:0000313" key="6">
    <source>
        <dbReference type="Proteomes" id="UP000242146"/>
    </source>
</evidence>
<dbReference type="Proteomes" id="UP000242146">
    <property type="component" value="Unassembled WGS sequence"/>
</dbReference>
<feature type="region of interest" description="Disordered" evidence="3">
    <location>
        <begin position="195"/>
        <end position="262"/>
    </location>
</feature>
<dbReference type="InterPro" id="IPR051568">
    <property type="entry name" value="LZTR1/Attractin"/>
</dbReference>
<dbReference type="EMBL" id="MCGT01000012">
    <property type="protein sequence ID" value="ORX55077.1"/>
    <property type="molecule type" value="Genomic_DNA"/>
</dbReference>
<evidence type="ECO:0000256" key="3">
    <source>
        <dbReference type="SAM" id="MobiDB-lite"/>
    </source>
</evidence>
<feature type="compositionally biased region" description="Polar residues" evidence="3">
    <location>
        <begin position="554"/>
        <end position="563"/>
    </location>
</feature>
<feature type="compositionally biased region" description="Basic residues" evidence="3">
    <location>
        <begin position="249"/>
        <end position="261"/>
    </location>
</feature>
<dbReference type="InterPro" id="IPR011333">
    <property type="entry name" value="SKP1/BTB/POZ_sf"/>
</dbReference>
<gene>
    <name evidence="5" type="ORF">DM01DRAFT_1335375</name>
</gene>
<evidence type="ECO:0000259" key="4">
    <source>
        <dbReference type="PROSITE" id="PS50097"/>
    </source>
</evidence>
<dbReference type="PANTHER" id="PTHR46376:SF1">
    <property type="entry name" value="LEUCINE-ZIPPER-LIKE TRANSCRIPTIONAL REGULATOR 1"/>
    <property type="match status" value="1"/>
</dbReference>
<dbReference type="STRING" id="101127.A0A1X2GJF4"/>
<feature type="region of interest" description="Disordered" evidence="3">
    <location>
        <begin position="554"/>
        <end position="580"/>
    </location>
</feature>
<evidence type="ECO:0000256" key="2">
    <source>
        <dbReference type="ARBA" id="ARBA00022737"/>
    </source>
</evidence>
<dbReference type="CDD" id="cd18186">
    <property type="entry name" value="BTB_POZ_ZBTB_KLHL-like"/>
    <property type="match status" value="1"/>
</dbReference>
<sequence>MSYNEQQPVMAKRNDHSATLWRNHHLVVFGGTGDDDDDDTYFSQIAVLHLPSLTWELPQTSGMVPLTGRIKHSATIHNDKLYIAGGLEPGGHYANTVLILDLVRNEWLTPIPFVCRSQHVTFFYNQRLYLYGGYHEDLTRSNNTLTFLDTNSHTVTQLEIDSPNAPRLHGQQYAQICGDQLVVAVMDPDHVEALDDEETATDVEQMDEDEDSLENHDMVEPMTLRSQRSRAQQRSRATRRSTSTSSSTLKKKGKAAVRHASKPTTGVWHLDLAAMQWQAHQDVPVMLDGCHWQIFGMQEHADWFALFGASDDDLDEYYGLVLRIQLKEHGIVAIPPSRLGMDLAGLLTDDGQASADFVIRSSVDPDAQELHVHRLVLLARWPHFAHLMQAGMVESFSNSMTLPEPHQVLHWFVHFLYTDALDDAISPLLVADLMIMANLYMLPRLLALCVRRLYANVTVDYCSKIYQAAVQAGQDGLQQTALTYLFRHFGQVVQTAPFHALPAPVLANLLDQVPYFSSIAISQLHANDTPATTATLFTNQTAALPPFLNMMPSTSLPPRSSAPTPDIVISGRSTPNLPSASQSLRVQPHLLQQYDHLAEPPFVLRPPSPMQN</sequence>
<dbReference type="InterPro" id="IPR015915">
    <property type="entry name" value="Kelch-typ_b-propeller"/>
</dbReference>
<keyword evidence="2" id="KW-0677">Repeat</keyword>
<name>A0A1X2GJF4_9FUNG</name>
<evidence type="ECO:0000313" key="5">
    <source>
        <dbReference type="EMBL" id="ORX55077.1"/>
    </source>
</evidence>
<feature type="compositionally biased region" description="Acidic residues" evidence="3">
    <location>
        <begin position="195"/>
        <end position="212"/>
    </location>
</feature>
<keyword evidence="6" id="KW-1185">Reference proteome</keyword>
<dbReference type="Pfam" id="PF24681">
    <property type="entry name" value="Kelch_KLHDC2_KLHL20_DRC7"/>
    <property type="match status" value="1"/>
</dbReference>
<feature type="domain" description="BTB" evidence="4">
    <location>
        <begin position="355"/>
        <end position="425"/>
    </location>
</feature>
<organism evidence="5 6">
    <name type="scientific">Hesseltinella vesiculosa</name>
    <dbReference type="NCBI Taxonomy" id="101127"/>
    <lineage>
        <taxon>Eukaryota</taxon>
        <taxon>Fungi</taxon>
        <taxon>Fungi incertae sedis</taxon>
        <taxon>Mucoromycota</taxon>
        <taxon>Mucoromycotina</taxon>
        <taxon>Mucoromycetes</taxon>
        <taxon>Mucorales</taxon>
        <taxon>Cunninghamellaceae</taxon>
        <taxon>Hesseltinella</taxon>
    </lineage>
</organism>
<keyword evidence="1" id="KW-0880">Kelch repeat</keyword>
<dbReference type="PROSITE" id="PS50097">
    <property type="entry name" value="BTB"/>
    <property type="match status" value="1"/>
</dbReference>
<proteinExistence type="predicted"/>
<dbReference type="Gene3D" id="2.120.10.80">
    <property type="entry name" value="Kelch-type beta propeller"/>
    <property type="match status" value="1"/>
</dbReference>
<accession>A0A1X2GJF4</accession>
<evidence type="ECO:0000256" key="1">
    <source>
        <dbReference type="ARBA" id="ARBA00022441"/>
    </source>
</evidence>
<dbReference type="SUPFAM" id="SSF54695">
    <property type="entry name" value="POZ domain"/>
    <property type="match status" value="1"/>
</dbReference>
<dbReference type="Gene3D" id="3.30.710.10">
    <property type="entry name" value="Potassium Channel Kv1.1, Chain A"/>
    <property type="match status" value="1"/>
</dbReference>
<dbReference type="InterPro" id="IPR000210">
    <property type="entry name" value="BTB/POZ_dom"/>
</dbReference>
<dbReference type="PANTHER" id="PTHR46376">
    <property type="entry name" value="LEUCINE-ZIPPER-LIKE TRANSCRIPTIONAL REGULATOR 1"/>
    <property type="match status" value="1"/>
</dbReference>
<feature type="compositionally biased region" description="Basic residues" evidence="3">
    <location>
        <begin position="227"/>
        <end position="239"/>
    </location>
</feature>
<dbReference type="Pfam" id="PF00651">
    <property type="entry name" value="BTB"/>
    <property type="match status" value="1"/>
</dbReference>
<dbReference type="GO" id="GO:0005794">
    <property type="term" value="C:Golgi apparatus"/>
    <property type="evidence" value="ECO:0007669"/>
    <property type="project" value="TreeGrafter"/>
</dbReference>
<dbReference type="AlphaFoldDB" id="A0A1X2GJF4"/>
<feature type="compositionally biased region" description="Polar residues" evidence="3">
    <location>
        <begin position="571"/>
        <end position="580"/>
    </location>
</feature>
<reference evidence="5 6" key="1">
    <citation type="submission" date="2016-07" db="EMBL/GenBank/DDBJ databases">
        <title>Pervasive Adenine N6-methylation of Active Genes in Fungi.</title>
        <authorList>
            <consortium name="DOE Joint Genome Institute"/>
            <person name="Mondo S.J."/>
            <person name="Dannebaum R.O."/>
            <person name="Kuo R.C."/>
            <person name="Labutti K."/>
            <person name="Haridas S."/>
            <person name="Kuo A."/>
            <person name="Salamov A."/>
            <person name="Ahrendt S.R."/>
            <person name="Lipzen A."/>
            <person name="Sullivan W."/>
            <person name="Andreopoulos W.B."/>
            <person name="Clum A."/>
            <person name="Lindquist E."/>
            <person name="Daum C."/>
            <person name="Ramamoorthy G.K."/>
            <person name="Gryganskyi A."/>
            <person name="Culley D."/>
            <person name="Magnuson J.K."/>
            <person name="James T.Y."/>
            <person name="O'Malley M.A."/>
            <person name="Stajich J.E."/>
            <person name="Spatafora J.W."/>
            <person name="Visel A."/>
            <person name="Grigoriev I.V."/>
        </authorList>
    </citation>
    <scope>NUCLEOTIDE SEQUENCE [LARGE SCALE GENOMIC DNA]</scope>
    <source>
        <strain evidence="5 6">NRRL 3301</strain>
    </source>
</reference>